<dbReference type="STRING" id="692275.N1QIB6"/>
<dbReference type="eggNOG" id="KOG3023">
    <property type="taxonomic scope" value="Eukaryota"/>
</dbReference>
<evidence type="ECO:0000256" key="1">
    <source>
        <dbReference type="ARBA" id="ARBA00005006"/>
    </source>
</evidence>
<dbReference type="InterPro" id="IPR023210">
    <property type="entry name" value="NADP_OxRdtase_dom"/>
</dbReference>
<dbReference type="GO" id="GO:0030234">
    <property type="term" value="F:enzyme regulator activity"/>
    <property type="evidence" value="ECO:0007669"/>
    <property type="project" value="TreeGrafter"/>
</dbReference>
<comment type="pathway">
    <text evidence="1">Sulfur metabolism; glutathione biosynthesis; glutathione from L-cysteine and L-glutamate: step 1/2.</text>
</comment>
<evidence type="ECO:0000256" key="2">
    <source>
        <dbReference type="ARBA" id="ARBA00008612"/>
    </source>
</evidence>
<evidence type="ECO:0000256" key="9">
    <source>
        <dbReference type="ARBA" id="ARBA00032926"/>
    </source>
</evidence>
<dbReference type="EMBL" id="KB456260">
    <property type="protein sequence ID" value="EMF16981.1"/>
    <property type="molecule type" value="Genomic_DNA"/>
</dbReference>
<gene>
    <name evidence="12" type="ORF">SEPMUDRAFT_76750</name>
</gene>
<evidence type="ECO:0000256" key="10">
    <source>
        <dbReference type="SAM" id="MobiDB-lite"/>
    </source>
</evidence>
<dbReference type="Proteomes" id="UP000016931">
    <property type="component" value="Unassembled WGS sequence"/>
</dbReference>
<dbReference type="RefSeq" id="XP_016765102.1">
    <property type="nucleotide sequence ID" value="XM_016910150.1"/>
</dbReference>
<dbReference type="Gene3D" id="3.20.20.100">
    <property type="entry name" value="NADP-dependent oxidoreductase domain"/>
    <property type="match status" value="1"/>
</dbReference>
<evidence type="ECO:0000256" key="4">
    <source>
        <dbReference type="ARBA" id="ARBA00022684"/>
    </source>
</evidence>
<dbReference type="OMA" id="CTDILPR"/>
<keyword evidence="4" id="KW-0317">Glutathione biosynthesis</keyword>
<keyword evidence="5" id="KW-0560">Oxidoreductase</keyword>
<organism evidence="12 13">
    <name type="scientific">Sphaerulina musiva (strain SO2202)</name>
    <name type="common">Poplar stem canker fungus</name>
    <name type="synonym">Septoria musiva</name>
    <dbReference type="NCBI Taxonomy" id="692275"/>
    <lineage>
        <taxon>Eukaryota</taxon>
        <taxon>Fungi</taxon>
        <taxon>Dikarya</taxon>
        <taxon>Ascomycota</taxon>
        <taxon>Pezizomycotina</taxon>
        <taxon>Dothideomycetes</taxon>
        <taxon>Dothideomycetidae</taxon>
        <taxon>Mycosphaerellales</taxon>
        <taxon>Mycosphaerellaceae</taxon>
        <taxon>Sphaerulina</taxon>
    </lineage>
</organism>
<feature type="compositionally biased region" description="Basic and acidic residues" evidence="10">
    <location>
        <begin position="283"/>
        <end position="295"/>
    </location>
</feature>
<evidence type="ECO:0000313" key="12">
    <source>
        <dbReference type="EMBL" id="EMF16981.1"/>
    </source>
</evidence>
<dbReference type="InterPro" id="IPR032963">
    <property type="entry name" value="Gclm"/>
</dbReference>
<dbReference type="GeneID" id="27907287"/>
<evidence type="ECO:0000256" key="5">
    <source>
        <dbReference type="ARBA" id="ARBA00023002"/>
    </source>
</evidence>
<dbReference type="GO" id="GO:0006750">
    <property type="term" value="P:glutathione biosynthetic process"/>
    <property type="evidence" value="ECO:0007669"/>
    <property type="project" value="UniProtKB-UniPathway"/>
</dbReference>
<evidence type="ECO:0000256" key="6">
    <source>
        <dbReference type="ARBA" id="ARBA00030406"/>
    </source>
</evidence>
<evidence type="ECO:0000256" key="7">
    <source>
        <dbReference type="ARBA" id="ARBA00031154"/>
    </source>
</evidence>
<feature type="domain" description="NADP-dependent oxidoreductase" evidence="11">
    <location>
        <begin position="97"/>
        <end position="250"/>
    </location>
</feature>
<dbReference type="PANTHER" id="PTHR13295">
    <property type="entry name" value="GLUTAMATE CYSTEINE LIGASE REGULATORY SUBUNIT"/>
    <property type="match status" value="1"/>
</dbReference>
<feature type="region of interest" description="Disordered" evidence="10">
    <location>
        <begin position="1"/>
        <end position="26"/>
    </location>
</feature>
<evidence type="ECO:0000259" key="11">
    <source>
        <dbReference type="Pfam" id="PF00248"/>
    </source>
</evidence>
<dbReference type="GO" id="GO:0035226">
    <property type="term" value="F:glutamate-cysteine ligase catalytic subunit binding"/>
    <property type="evidence" value="ECO:0007669"/>
    <property type="project" value="InterPro"/>
</dbReference>
<protein>
    <recommendedName>
        <fullName evidence="8">GCS light chain</fullName>
    </recommendedName>
    <alternativeName>
        <fullName evidence="6">Gamma-ECS regulatory subunit</fullName>
    </alternativeName>
    <alternativeName>
        <fullName evidence="9">Gamma-glutamylcysteine synthetase regulatory subunit</fullName>
    </alternativeName>
    <alternativeName>
        <fullName evidence="7">Glutamate--cysteine ligase modifier subunit</fullName>
    </alternativeName>
</protein>
<evidence type="ECO:0000313" key="13">
    <source>
        <dbReference type="Proteomes" id="UP000016931"/>
    </source>
</evidence>
<feature type="region of interest" description="Disordered" evidence="10">
    <location>
        <begin position="41"/>
        <end position="78"/>
    </location>
</feature>
<comment type="similarity">
    <text evidence="2">Belongs to the aldo/keto reductase family. Glutamate--cysteine ligase light chain subfamily.</text>
</comment>
<dbReference type="HOGENOM" id="CLU_055657_0_0_1"/>
<proteinExistence type="inferred from homology"/>
<reference evidence="12 13" key="1">
    <citation type="journal article" date="2012" name="PLoS Pathog.">
        <title>Diverse lifestyles and strategies of plant pathogenesis encoded in the genomes of eighteen Dothideomycetes fungi.</title>
        <authorList>
            <person name="Ohm R.A."/>
            <person name="Feau N."/>
            <person name="Henrissat B."/>
            <person name="Schoch C.L."/>
            <person name="Horwitz B.A."/>
            <person name="Barry K.W."/>
            <person name="Condon B.J."/>
            <person name="Copeland A.C."/>
            <person name="Dhillon B."/>
            <person name="Glaser F."/>
            <person name="Hesse C.N."/>
            <person name="Kosti I."/>
            <person name="LaButti K."/>
            <person name="Lindquist E.A."/>
            <person name="Lucas S."/>
            <person name="Salamov A.A."/>
            <person name="Bradshaw R.E."/>
            <person name="Ciuffetti L."/>
            <person name="Hamelin R.C."/>
            <person name="Kema G.H.J."/>
            <person name="Lawrence C."/>
            <person name="Scott J.A."/>
            <person name="Spatafora J.W."/>
            <person name="Turgeon B.G."/>
            <person name="de Wit P.J.G.M."/>
            <person name="Zhong S."/>
            <person name="Goodwin S.B."/>
            <person name="Grigoriev I.V."/>
        </authorList>
    </citation>
    <scope>NUCLEOTIDE SEQUENCE [LARGE SCALE GENOMIC DNA]</scope>
    <source>
        <strain evidence="12 13">SO2202</strain>
    </source>
</reference>
<name>N1QIB6_SPHMS</name>
<dbReference type="SUPFAM" id="SSF51430">
    <property type="entry name" value="NAD(P)-linked oxidoreductase"/>
    <property type="match status" value="1"/>
</dbReference>
<comment type="subunit">
    <text evidence="3">Heterodimer of a catalytic heavy chain and a regulatory light chain.</text>
</comment>
<dbReference type="PANTHER" id="PTHR13295:SF4">
    <property type="entry name" value="GLUTAMATE--CYSTEINE LIGASE REGULATORY SUBUNIT"/>
    <property type="match status" value="1"/>
</dbReference>
<sequence length="339" mass="37026">MKLILSTSNIMGAGSSIRRSPGTKSNTELVSSLRANFAEHSDAGEAQTASSTGNVANSASGDSEQTNGSEPAVQHYPPWTRKIGDTLEVPALEFSHSALQEEREQYDITVKLFYLPGGTSSSRDAQTREALDLVMKQLHVPSIDLLILSFPGIYFDEQEDCPDKLSTRGPVEAEPEPLERQYDAWNTAEALHKEGTVARLGVAEFGKERLETFLNKVRVKPSVDQINLRDCCSVPKELMALAKSQSVDLLVHNDCSNILPRGTTRDLLGPIQDGARVLPEPAKTGDKRKSAHLDDDQNELAVRGLGGEVQPQWVVKYTAVVKNRGVVENKGYFAVANLT</sequence>
<feature type="compositionally biased region" description="Polar residues" evidence="10">
    <location>
        <begin position="1"/>
        <end position="10"/>
    </location>
</feature>
<dbReference type="UniPathway" id="UPA00142">
    <property type="reaction ID" value="UER00209"/>
</dbReference>
<dbReference type="OrthoDB" id="5607at2759"/>
<dbReference type="Pfam" id="PF00248">
    <property type="entry name" value="Aldo_ket_red"/>
    <property type="match status" value="1"/>
</dbReference>
<dbReference type="AlphaFoldDB" id="N1QIB6"/>
<dbReference type="GO" id="GO:0017109">
    <property type="term" value="C:glutamate-cysteine ligase complex"/>
    <property type="evidence" value="ECO:0007669"/>
    <property type="project" value="TreeGrafter"/>
</dbReference>
<dbReference type="InterPro" id="IPR036812">
    <property type="entry name" value="NAD(P)_OxRdtase_dom_sf"/>
</dbReference>
<feature type="compositionally biased region" description="Polar residues" evidence="10">
    <location>
        <begin position="47"/>
        <end position="69"/>
    </location>
</feature>
<feature type="region of interest" description="Disordered" evidence="10">
    <location>
        <begin position="275"/>
        <end position="296"/>
    </location>
</feature>
<accession>N1QIB6</accession>
<keyword evidence="13" id="KW-1185">Reference proteome</keyword>
<evidence type="ECO:0000256" key="8">
    <source>
        <dbReference type="ARBA" id="ARBA00031732"/>
    </source>
</evidence>
<evidence type="ECO:0000256" key="3">
    <source>
        <dbReference type="ARBA" id="ARBA00011532"/>
    </source>
</evidence>
<dbReference type="GO" id="GO:0016491">
    <property type="term" value="F:oxidoreductase activity"/>
    <property type="evidence" value="ECO:0007669"/>
    <property type="project" value="UniProtKB-KW"/>
</dbReference>